<feature type="chain" id="PRO_5021291855" description="DUF6794 domain-containing protein" evidence="1">
    <location>
        <begin position="23"/>
        <end position="243"/>
    </location>
</feature>
<feature type="signal peptide" evidence="1">
    <location>
        <begin position="1"/>
        <end position="22"/>
    </location>
</feature>
<accession>A0A4Y8SKA7</accession>
<feature type="domain" description="DUF6794" evidence="2">
    <location>
        <begin position="26"/>
        <end position="109"/>
    </location>
</feature>
<dbReference type="Pfam" id="PF20594">
    <property type="entry name" value="DUF6794"/>
    <property type="match status" value="1"/>
</dbReference>
<dbReference type="RefSeq" id="WP_134737907.1">
    <property type="nucleotide sequence ID" value="NZ_SOZE01000004.1"/>
</dbReference>
<dbReference type="EMBL" id="SOZE01000004">
    <property type="protein sequence ID" value="TFF39125.1"/>
    <property type="molecule type" value="Genomic_DNA"/>
</dbReference>
<proteinExistence type="predicted"/>
<name>A0A4Y8SKA7_9SPHI</name>
<sequence length="243" mass="27863">MSIKNITIILFLLTLASACSTAQNKVPANLNEVFAYLDNDWNAVHRLQFKTMPESEAVSSEHFSMGLWIRNNWIRGNRNPPLIKYFKSIGLYNPDDISSVILLSYHRKLNNKPLNIKAQVDEYTAYWKTTGDCNATAEKRAVEVYNKHKVGDTVIIRMPVYVEEDGSKNATIYECPNPDWTFDPKKDLEMHGTITEKYNINSVNNVFFKVRINQANLTNLQVIGEDMIIGKELHLQLEHLGIE</sequence>
<evidence type="ECO:0000259" key="2">
    <source>
        <dbReference type="Pfam" id="PF20594"/>
    </source>
</evidence>
<keyword evidence="4" id="KW-1185">Reference proteome</keyword>
<keyword evidence="1" id="KW-0732">Signal</keyword>
<evidence type="ECO:0000313" key="3">
    <source>
        <dbReference type="EMBL" id="TFF39125.1"/>
    </source>
</evidence>
<protein>
    <recommendedName>
        <fullName evidence="2">DUF6794 domain-containing protein</fullName>
    </recommendedName>
</protein>
<dbReference type="PROSITE" id="PS51257">
    <property type="entry name" value="PROKAR_LIPOPROTEIN"/>
    <property type="match status" value="1"/>
</dbReference>
<dbReference type="AlphaFoldDB" id="A0A4Y8SKA7"/>
<evidence type="ECO:0000256" key="1">
    <source>
        <dbReference type="SAM" id="SignalP"/>
    </source>
</evidence>
<organism evidence="3 4">
    <name type="scientific">Mucilaginibacter psychrotolerans</name>
    <dbReference type="NCBI Taxonomy" id="1524096"/>
    <lineage>
        <taxon>Bacteria</taxon>
        <taxon>Pseudomonadati</taxon>
        <taxon>Bacteroidota</taxon>
        <taxon>Sphingobacteriia</taxon>
        <taxon>Sphingobacteriales</taxon>
        <taxon>Sphingobacteriaceae</taxon>
        <taxon>Mucilaginibacter</taxon>
    </lineage>
</organism>
<dbReference type="Proteomes" id="UP000297540">
    <property type="component" value="Unassembled WGS sequence"/>
</dbReference>
<reference evidence="3 4" key="1">
    <citation type="journal article" date="2017" name="Int. J. Syst. Evol. Microbiol.">
        <title>Mucilaginibacterpsychrotolerans sp. nov., isolated from peatlands.</title>
        <authorList>
            <person name="Deng Y."/>
            <person name="Shen L."/>
            <person name="Xu B."/>
            <person name="Liu Y."/>
            <person name="Gu Z."/>
            <person name="Liu H."/>
            <person name="Zhou Y."/>
        </authorList>
    </citation>
    <scope>NUCLEOTIDE SEQUENCE [LARGE SCALE GENOMIC DNA]</scope>
    <source>
        <strain evidence="3 4">NH7-4</strain>
    </source>
</reference>
<dbReference type="InterPro" id="IPR046744">
    <property type="entry name" value="DUF6794"/>
</dbReference>
<gene>
    <name evidence="3" type="ORF">E2R66_05730</name>
</gene>
<comment type="caution">
    <text evidence="3">The sequence shown here is derived from an EMBL/GenBank/DDBJ whole genome shotgun (WGS) entry which is preliminary data.</text>
</comment>
<evidence type="ECO:0000313" key="4">
    <source>
        <dbReference type="Proteomes" id="UP000297540"/>
    </source>
</evidence>
<dbReference type="OrthoDB" id="983155at2"/>